<feature type="compositionally biased region" description="Polar residues" evidence="1">
    <location>
        <begin position="25"/>
        <end position="36"/>
    </location>
</feature>
<feature type="region of interest" description="Disordered" evidence="1">
    <location>
        <begin position="134"/>
        <end position="195"/>
    </location>
</feature>
<evidence type="ECO:0008006" key="4">
    <source>
        <dbReference type="Google" id="ProtNLM"/>
    </source>
</evidence>
<comment type="caution">
    <text evidence="2">The sequence shown here is derived from an EMBL/GenBank/DDBJ whole genome shotgun (WGS) entry which is preliminary data.</text>
</comment>
<feature type="region of interest" description="Disordered" evidence="1">
    <location>
        <begin position="1"/>
        <end position="42"/>
    </location>
</feature>
<feature type="compositionally biased region" description="Basic residues" evidence="1">
    <location>
        <begin position="275"/>
        <end position="287"/>
    </location>
</feature>
<dbReference type="GO" id="GO:0003700">
    <property type="term" value="F:DNA-binding transcription factor activity"/>
    <property type="evidence" value="ECO:0007669"/>
    <property type="project" value="InterPro"/>
</dbReference>
<feature type="compositionally biased region" description="Basic and acidic residues" evidence="1">
    <location>
        <begin position="288"/>
        <end position="302"/>
    </location>
</feature>
<feature type="region of interest" description="Disordered" evidence="1">
    <location>
        <begin position="221"/>
        <end position="302"/>
    </location>
</feature>
<dbReference type="SUPFAM" id="SSF57959">
    <property type="entry name" value="Leucine zipper domain"/>
    <property type="match status" value="1"/>
</dbReference>
<gene>
    <name evidence="2" type="ORF">CspeluHIS016_0801450</name>
</gene>
<name>A0AAD3TZR0_9TREE</name>
<reference evidence="2" key="2">
    <citation type="submission" date="2023-06" db="EMBL/GenBank/DDBJ databases">
        <authorList>
            <person name="Kobayashi Y."/>
            <person name="Kayamori A."/>
            <person name="Aoki K."/>
            <person name="Shiwa Y."/>
            <person name="Fujita N."/>
            <person name="Sugita T."/>
            <person name="Iwasaki W."/>
            <person name="Tanaka N."/>
            <person name="Takashima M."/>
        </authorList>
    </citation>
    <scope>NUCLEOTIDE SEQUENCE</scope>
    <source>
        <strain evidence="2">HIS016</strain>
    </source>
</reference>
<dbReference type="EMBL" id="BTCM01000008">
    <property type="protein sequence ID" value="GMK59539.1"/>
    <property type="molecule type" value="Genomic_DNA"/>
</dbReference>
<proteinExistence type="predicted"/>
<reference evidence="2" key="1">
    <citation type="journal article" date="2023" name="BMC Genomics">
        <title>Chromosome-level genome assemblies of Cutaneotrichosporon spp. (Trichosporonales, Basidiomycota) reveal imbalanced evolution between nucleotide sequences and chromosome synteny.</title>
        <authorList>
            <person name="Kobayashi Y."/>
            <person name="Kayamori A."/>
            <person name="Aoki K."/>
            <person name="Shiwa Y."/>
            <person name="Matsutani M."/>
            <person name="Fujita N."/>
            <person name="Sugita T."/>
            <person name="Iwasaki W."/>
            <person name="Tanaka N."/>
            <person name="Takashima M."/>
        </authorList>
    </citation>
    <scope>NUCLEOTIDE SEQUENCE</scope>
    <source>
        <strain evidence="2">HIS016</strain>
    </source>
</reference>
<keyword evidence="3" id="KW-1185">Reference proteome</keyword>
<evidence type="ECO:0000313" key="2">
    <source>
        <dbReference type="EMBL" id="GMK59539.1"/>
    </source>
</evidence>
<evidence type="ECO:0000256" key="1">
    <source>
        <dbReference type="SAM" id="MobiDB-lite"/>
    </source>
</evidence>
<feature type="compositionally biased region" description="Basic and acidic residues" evidence="1">
    <location>
        <begin position="263"/>
        <end position="274"/>
    </location>
</feature>
<dbReference type="AlphaFoldDB" id="A0AAD3TZR0"/>
<protein>
    <recommendedName>
        <fullName evidence="4">BZIP domain-containing protein</fullName>
    </recommendedName>
</protein>
<sequence length="333" mass="35630">MPPLLGAADSFNSSSATIKADTSRNRPTSASSSNALRPQDSVGREFEALIGGRVGLLQSDNGVGNVDLLSRYLRETHTLPGEVSLSNPSASANVGVDPLSFVVDPAAPDVNFFADSEFETTDAFQFGQPGASTISPSAFASPPVPVERPTSSLSHRSHRSDYSYSTTEGSYVTTDDDGDDLMNQQPSAAVSPSPLTEIGQLNLGSAVPAWHVGSSNGVPPTISPAAPALGSSVRNVPSAPSSTASSSRRRSHAVSFPEEGEGDDKRQARLEHRRSINRRSAQKHRLRRKEELEDLSRQVAERDRRIQELERELAVAQGNQKTLMSLVQRSQEG</sequence>
<dbReference type="InterPro" id="IPR046347">
    <property type="entry name" value="bZIP_sf"/>
</dbReference>
<dbReference type="Proteomes" id="UP001222932">
    <property type="component" value="Unassembled WGS sequence"/>
</dbReference>
<evidence type="ECO:0000313" key="3">
    <source>
        <dbReference type="Proteomes" id="UP001222932"/>
    </source>
</evidence>
<accession>A0AAD3TZR0</accession>
<dbReference type="CDD" id="cd14686">
    <property type="entry name" value="bZIP"/>
    <property type="match status" value="1"/>
</dbReference>
<organism evidence="2 3">
    <name type="scientific">Cutaneotrichosporon spelunceum</name>
    <dbReference type="NCBI Taxonomy" id="1672016"/>
    <lineage>
        <taxon>Eukaryota</taxon>
        <taxon>Fungi</taxon>
        <taxon>Dikarya</taxon>
        <taxon>Basidiomycota</taxon>
        <taxon>Agaricomycotina</taxon>
        <taxon>Tremellomycetes</taxon>
        <taxon>Trichosporonales</taxon>
        <taxon>Trichosporonaceae</taxon>
        <taxon>Cutaneotrichosporon</taxon>
    </lineage>
</organism>
<feature type="compositionally biased region" description="Polar residues" evidence="1">
    <location>
        <begin position="182"/>
        <end position="194"/>
    </location>
</feature>